<dbReference type="GO" id="GO:0045490">
    <property type="term" value="P:pectin catabolic process"/>
    <property type="evidence" value="ECO:0007669"/>
    <property type="project" value="TreeGrafter"/>
</dbReference>
<dbReference type="SUPFAM" id="SSF49452">
    <property type="entry name" value="Starch-binding domain-like"/>
    <property type="match status" value="1"/>
</dbReference>
<gene>
    <name evidence="14" type="ORF">GTP77_26510</name>
</gene>
<protein>
    <recommendedName>
        <fullName evidence="4">rhamnogalacturonan endolyase</fullName>
        <ecNumber evidence="4">4.2.2.23</ecNumber>
    </recommendedName>
</protein>
<evidence type="ECO:0000259" key="12">
    <source>
        <dbReference type="Pfam" id="PF14683"/>
    </source>
</evidence>
<dbReference type="InterPro" id="IPR015364">
    <property type="entry name" value="RhgB_N"/>
</dbReference>
<dbReference type="SUPFAM" id="SSF74650">
    <property type="entry name" value="Galactose mutarotase-like"/>
    <property type="match status" value="1"/>
</dbReference>
<evidence type="ECO:0000256" key="9">
    <source>
        <dbReference type="ARBA" id="ARBA00023316"/>
    </source>
</evidence>
<keyword evidence="7" id="KW-1015">Disulfide bond</keyword>
<dbReference type="Proteomes" id="UP000450676">
    <property type="component" value="Unassembled WGS sequence"/>
</dbReference>
<evidence type="ECO:0000313" key="14">
    <source>
        <dbReference type="EMBL" id="MYN10879.1"/>
    </source>
</evidence>
<keyword evidence="6 10" id="KW-0732">Signal</keyword>
<evidence type="ECO:0000259" key="13">
    <source>
        <dbReference type="Pfam" id="PF14686"/>
    </source>
</evidence>
<dbReference type="EC" id="4.2.2.23" evidence="4"/>
<feature type="chain" id="PRO_5030737627" description="rhamnogalacturonan endolyase" evidence="10">
    <location>
        <begin position="20"/>
        <end position="551"/>
    </location>
</feature>
<evidence type="ECO:0000256" key="1">
    <source>
        <dbReference type="ARBA" id="ARBA00001324"/>
    </source>
</evidence>
<evidence type="ECO:0000259" key="11">
    <source>
        <dbReference type="Pfam" id="PF09284"/>
    </source>
</evidence>
<evidence type="ECO:0000256" key="4">
    <source>
        <dbReference type="ARBA" id="ARBA00012437"/>
    </source>
</evidence>
<dbReference type="InterPro" id="IPR016590">
    <property type="entry name" value="Rhamnogalacturonase_B"/>
</dbReference>
<evidence type="ECO:0000256" key="7">
    <source>
        <dbReference type="ARBA" id="ARBA00023157"/>
    </source>
</evidence>
<dbReference type="SUPFAM" id="SSF49785">
    <property type="entry name" value="Galactose-binding domain-like"/>
    <property type="match status" value="1"/>
</dbReference>
<feature type="domain" description="Rhamnogalacturonan lyase" evidence="13">
    <location>
        <begin position="298"/>
        <end position="363"/>
    </location>
</feature>
<dbReference type="AlphaFoldDB" id="A0A7X4HH25"/>
<dbReference type="GO" id="GO:0030246">
    <property type="term" value="F:carbohydrate binding"/>
    <property type="evidence" value="ECO:0007669"/>
    <property type="project" value="InterPro"/>
</dbReference>
<accession>A0A7X4HH25</accession>
<dbReference type="PANTHER" id="PTHR36574:SF1">
    <property type="entry name" value="RHAMNOGALACTURONATE LYASE-RELATED"/>
    <property type="match status" value="1"/>
</dbReference>
<dbReference type="EMBL" id="WWCU01000047">
    <property type="protein sequence ID" value="MYN10879.1"/>
    <property type="molecule type" value="Genomic_DNA"/>
</dbReference>
<name>A0A7X4HH25_9BURK</name>
<dbReference type="Pfam" id="PF14686">
    <property type="entry name" value="fn3_3"/>
    <property type="match status" value="1"/>
</dbReference>
<keyword evidence="9" id="KW-0961">Cell wall biogenesis/degradation</keyword>
<feature type="signal peptide" evidence="10">
    <location>
        <begin position="1"/>
        <end position="19"/>
    </location>
</feature>
<evidence type="ECO:0000256" key="3">
    <source>
        <dbReference type="ARBA" id="ARBA00010418"/>
    </source>
</evidence>
<dbReference type="InterPro" id="IPR029413">
    <property type="entry name" value="RG-lyase_II"/>
</dbReference>
<keyword evidence="8" id="KW-0456">Lyase</keyword>
<comment type="subcellular location">
    <subcellularLocation>
        <location evidence="2">Secreted</location>
    </subcellularLocation>
</comment>
<feature type="domain" description="Rhamnogalacturonase B N-terminal" evidence="11">
    <location>
        <begin position="21"/>
        <end position="282"/>
    </location>
</feature>
<comment type="similarity">
    <text evidence="3">Belongs to the polysaccharide lyase 4 family.</text>
</comment>
<keyword evidence="5" id="KW-0964">Secreted</keyword>
<dbReference type="Gene3D" id="2.70.98.10">
    <property type="match status" value="1"/>
</dbReference>
<dbReference type="GO" id="GO:0005576">
    <property type="term" value="C:extracellular region"/>
    <property type="evidence" value="ECO:0007669"/>
    <property type="project" value="UniProtKB-SubCell"/>
</dbReference>
<feature type="domain" description="Rhamnogalacturonan lyase" evidence="12">
    <location>
        <begin position="379"/>
        <end position="547"/>
    </location>
</feature>
<evidence type="ECO:0000256" key="5">
    <source>
        <dbReference type="ARBA" id="ARBA00022525"/>
    </source>
</evidence>
<comment type="caution">
    <text evidence="14">The sequence shown here is derived from an EMBL/GenBank/DDBJ whole genome shotgun (WGS) entry which is preliminary data.</text>
</comment>
<evidence type="ECO:0000256" key="10">
    <source>
        <dbReference type="SAM" id="SignalP"/>
    </source>
</evidence>
<dbReference type="InterPro" id="IPR011013">
    <property type="entry name" value="Gal_mutarotase_sf_dom"/>
</dbReference>
<evidence type="ECO:0000256" key="6">
    <source>
        <dbReference type="ARBA" id="ARBA00022729"/>
    </source>
</evidence>
<dbReference type="Gene3D" id="2.60.120.260">
    <property type="entry name" value="Galactose-binding domain-like"/>
    <property type="match status" value="1"/>
</dbReference>
<dbReference type="InterPro" id="IPR008979">
    <property type="entry name" value="Galactose-bd-like_sf"/>
</dbReference>
<organism evidence="14 15">
    <name type="scientific">Pseudoduganella aquatica</name>
    <dbReference type="NCBI Taxonomy" id="2660641"/>
    <lineage>
        <taxon>Bacteria</taxon>
        <taxon>Pseudomonadati</taxon>
        <taxon>Pseudomonadota</taxon>
        <taxon>Betaproteobacteria</taxon>
        <taxon>Burkholderiales</taxon>
        <taxon>Oxalobacteraceae</taxon>
        <taxon>Telluria group</taxon>
        <taxon>Pseudoduganella</taxon>
    </lineage>
</organism>
<dbReference type="GO" id="GO:0102210">
    <property type="term" value="F:rhamnogalacturonan endolyase activity"/>
    <property type="evidence" value="ECO:0007669"/>
    <property type="project" value="UniProtKB-EC"/>
</dbReference>
<evidence type="ECO:0000313" key="15">
    <source>
        <dbReference type="Proteomes" id="UP000450676"/>
    </source>
</evidence>
<dbReference type="Pfam" id="PF09284">
    <property type="entry name" value="RhgB_N"/>
    <property type="match status" value="1"/>
</dbReference>
<dbReference type="Pfam" id="PF14683">
    <property type="entry name" value="CBM-like"/>
    <property type="match status" value="1"/>
</dbReference>
<reference evidence="14 15" key="1">
    <citation type="submission" date="2019-12" db="EMBL/GenBank/DDBJ databases">
        <title>Novel species isolated from a subtropical stream in China.</title>
        <authorList>
            <person name="Lu H."/>
        </authorList>
    </citation>
    <scope>NUCLEOTIDE SEQUENCE [LARGE SCALE GENOMIC DNA]</scope>
    <source>
        <strain evidence="14 15">FT127W</strain>
    </source>
</reference>
<keyword evidence="15" id="KW-1185">Reference proteome</keyword>
<dbReference type="InterPro" id="IPR014718">
    <property type="entry name" value="GH-type_carb-bd"/>
</dbReference>
<proteinExistence type="inferred from homology"/>
<dbReference type="CDD" id="cd10320">
    <property type="entry name" value="RGL4_N"/>
    <property type="match status" value="1"/>
</dbReference>
<dbReference type="Gene3D" id="2.60.40.1120">
    <property type="entry name" value="Carboxypeptidase-like, regulatory domain"/>
    <property type="match status" value="1"/>
</dbReference>
<dbReference type="PANTHER" id="PTHR36574">
    <property type="entry name" value="RHAMNOGALACTURONATE LYASE-RELATED"/>
    <property type="match status" value="1"/>
</dbReference>
<dbReference type="InterPro" id="IPR013784">
    <property type="entry name" value="Carb-bd-like_fold"/>
</dbReference>
<evidence type="ECO:0000256" key="2">
    <source>
        <dbReference type="ARBA" id="ARBA00004613"/>
    </source>
</evidence>
<sequence>MLAGCALFALSAAPLQALAAFGLTTNTGDYTIDTGAGLVFKVLRTATSQAGVGDISSLVYNGVELQGQTKGSHIASGFSGLYTGVTAVSVSAAQPDTDTIKITVTTGNLTHYYMARRNVSHIYMGTNITAEPSVGEFRWITRMKSNILTGVPAESNLNGTTTTVESTDVFGFANGETRSKYYGNQRTLDYTLRGITGSGVGVYMVYDNREGASGGPFFRDIQNQSSSTTSGDTELYNYMNSGHNQTEAYRMGFHGPYALLFTGGGTPAIPDMSWVANMGLTGYVAASGRGGVTVAGMTGLDSSYPYTVGFSNSTAQYWGAANASSGQMTKTGMKPGTYTMTVYKNELAVDSRSVTVSAGSTTSVSSFAVTGDPAAKTALWRIGKWDGSPKEFLNGDKVNAMHPSDTRMAYWTPADYIVGTSSDATGFPAYQWKGVNGAINVRFNLTAAQVVSSSTYQLRVGITAAYANARPQVTVNGWTSAVPTASTQPDSRSMTIGTYRGNNAMFTFTVPVANLVVGQNILTLAPASGSSGTTYLSPGYAYDAVDLIKTP</sequence>
<dbReference type="CDD" id="cd10317">
    <property type="entry name" value="RGL4_C"/>
    <property type="match status" value="1"/>
</dbReference>
<evidence type="ECO:0000256" key="8">
    <source>
        <dbReference type="ARBA" id="ARBA00023239"/>
    </source>
</evidence>
<comment type="catalytic activity">
    <reaction evidence="1">
        <text>Endotype eliminative cleavage of L-alpha-rhamnopyranosyl-(1-&gt;4)-alpha-D-galactopyranosyluronic acid bonds of rhamnogalacturonan I domains in ramified hairy regions of pectin leaving L-rhamnopyranose at the reducing end and 4-deoxy-4,5-unsaturated D-galactopyranosyluronic acid at the non-reducing end.</text>
        <dbReference type="EC" id="4.2.2.23"/>
    </reaction>
</comment>
<dbReference type="GO" id="GO:0071555">
    <property type="term" value="P:cell wall organization"/>
    <property type="evidence" value="ECO:0007669"/>
    <property type="project" value="UniProtKB-KW"/>
</dbReference>
<dbReference type="InterPro" id="IPR029411">
    <property type="entry name" value="RG-lyase_III"/>
</dbReference>